<proteinExistence type="predicted"/>
<name>A0AAN8WGH1_9MAGN</name>
<dbReference type="Proteomes" id="UP001370490">
    <property type="component" value="Unassembled WGS sequence"/>
</dbReference>
<dbReference type="InterPro" id="IPR045892">
    <property type="entry name" value="CrtISO-like"/>
</dbReference>
<evidence type="ECO:0000313" key="2">
    <source>
        <dbReference type="Proteomes" id="UP001370490"/>
    </source>
</evidence>
<accession>A0AAN8WGH1</accession>
<dbReference type="AlphaFoldDB" id="A0AAN8WGH1"/>
<dbReference type="PANTHER" id="PTHR46313:SF1">
    <property type="entry name" value="FAD_NAD(P)-BINDING OXIDOREDUCTASE FAMILY PROTEIN"/>
    <property type="match status" value="1"/>
</dbReference>
<reference evidence="1 2" key="1">
    <citation type="submission" date="2023-12" db="EMBL/GenBank/DDBJ databases">
        <title>A high-quality genome assembly for Dillenia turbinata (Dilleniales).</title>
        <authorList>
            <person name="Chanderbali A."/>
        </authorList>
    </citation>
    <scope>NUCLEOTIDE SEQUENCE [LARGE SCALE GENOMIC DNA]</scope>
    <source>
        <strain evidence="1">LSX21</strain>
        <tissue evidence="1">Leaf</tissue>
    </source>
</reference>
<dbReference type="SUPFAM" id="SSF51905">
    <property type="entry name" value="FAD/NAD(P)-binding domain"/>
    <property type="match status" value="1"/>
</dbReference>
<organism evidence="1 2">
    <name type="scientific">Dillenia turbinata</name>
    <dbReference type="NCBI Taxonomy" id="194707"/>
    <lineage>
        <taxon>Eukaryota</taxon>
        <taxon>Viridiplantae</taxon>
        <taxon>Streptophyta</taxon>
        <taxon>Embryophyta</taxon>
        <taxon>Tracheophyta</taxon>
        <taxon>Spermatophyta</taxon>
        <taxon>Magnoliopsida</taxon>
        <taxon>eudicotyledons</taxon>
        <taxon>Gunneridae</taxon>
        <taxon>Pentapetalae</taxon>
        <taxon>Dilleniales</taxon>
        <taxon>Dilleniaceae</taxon>
        <taxon>Dillenia</taxon>
    </lineage>
</organism>
<sequence length="250" mass="27476">MKCSLLYDGNLNPAFSFSEEQYLGSLQLVDPLVQIISFQFLIGLEVYMFAKWYKPGCTLEYPLDGSRAVVDALVRGMQKFGGRISLNSHFVHANKAVVSNASMWDTLNLLPKDAVSRSYQDRTLFFGGGGVLYSGIHEQNLINCGRERITEMPKYKKLKAENSGMMWRAVERVLSLGFSRDKNIGTYGPAIQAGKDSFLGHSTPIPQLYCRGDSTFPSIRVPAVATSGAVVGHSLVSVSQHSQLLDAVGI</sequence>
<comment type="caution">
    <text evidence="1">The sequence shown here is derived from an EMBL/GenBank/DDBJ whole genome shotgun (WGS) entry which is preliminary data.</text>
</comment>
<keyword evidence="2" id="KW-1185">Reference proteome</keyword>
<dbReference type="PANTHER" id="PTHR46313">
    <property type="match status" value="1"/>
</dbReference>
<dbReference type="GO" id="GO:0016116">
    <property type="term" value="P:carotenoid metabolic process"/>
    <property type="evidence" value="ECO:0007669"/>
    <property type="project" value="InterPro"/>
</dbReference>
<dbReference type="InterPro" id="IPR036188">
    <property type="entry name" value="FAD/NAD-bd_sf"/>
</dbReference>
<dbReference type="EMBL" id="JBAMMX010000002">
    <property type="protein sequence ID" value="KAK6945507.1"/>
    <property type="molecule type" value="Genomic_DNA"/>
</dbReference>
<protein>
    <submittedName>
        <fullName evidence="1">Uncharacterized protein</fullName>
    </submittedName>
</protein>
<evidence type="ECO:0000313" key="1">
    <source>
        <dbReference type="EMBL" id="KAK6945507.1"/>
    </source>
</evidence>
<gene>
    <name evidence="1" type="ORF">RJ641_013051</name>
</gene>